<dbReference type="InterPro" id="IPR016047">
    <property type="entry name" value="M23ase_b-sheet_dom"/>
</dbReference>
<dbReference type="STRING" id="310780.SAMN05216267_1015117"/>
<feature type="domain" description="M23ase beta-sheet core" evidence="1">
    <location>
        <begin position="16"/>
        <end position="110"/>
    </location>
</feature>
<dbReference type="Pfam" id="PF01551">
    <property type="entry name" value="Peptidase_M23"/>
    <property type="match status" value="1"/>
</dbReference>
<organism evidence="2 3">
    <name type="scientific">Actinacidiphila rubida</name>
    <dbReference type="NCBI Taxonomy" id="310780"/>
    <lineage>
        <taxon>Bacteria</taxon>
        <taxon>Bacillati</taxon>
        <taxon>Actinomycetota</taxon>
        <taxon>Actinomycetes</taxon>
        <taxon>Kitasatosporales</taxon>
        <taxon>Streptomycetaceae</taxon>
        <taxon>Actinacidiphila</taxon>
    </lineage>
</organism>
<protein>
    <submittedName>
        <fullName evidence="2">Peptidase family M23</fullName>
    </submittedName>
</protein>
<gene>
    <name evidence="2" type="ORF">SAMN05216267_1015117</name>
</gene>
<evidence type="ECO:0000313" key="2">
    <source>
        <dbReference type="EMBL" id="SEO01752.1"/>
    </source>
</evidence>
<dbReference type="SUPFAM" id="SSF51261">
    <property type="entry name" value="Duplicated hybrid motif"/>
    <property type="match status" value="1"/>
</dbReference>
<dbReference type="AlphaFoldDB" id="A0A1H8L9C4"/>
<keyword evidence="3" id="KW-1185">Reference proteome</keyword>
<dbReference type="InterPro" id="IPR011055">
    <property type="entry name" value="Dup_hybrid_motif"/>
</dbReference>
<dbReference type="CDD" id="cd12797">
    <property type="entry name" value="M23_peptidase"/>
    <property type="match status" value="1"/>
</dbReference>
<proteinExistence type="predicted"/>
<dbReference type="Proteomes" id="UP000181951">
    <property type="component" value="Unassembled WGS sequence"/>
</dbReference>
<evidence type="ECO:0000313" key="3">
    <source>
        <dbReference type="Proteomes" id="UP000181951"/>
    </source>
</evidence>
<name>A0A1H8L9C4_9ACTN</name>
<reference evidence="2 3" key="1">
    <citation type="submission" date="2016-10" db="EMBL/GenBank/DDBJ databases">
        <authorList>
            <person name="de Groot N.N."/>
        </authorList>
    </citation>
    <scope>NUCLEOTIDE SEQUENCE [LARGE SCALE GENOMIC DNA]</scope>
    <source>
        <strain evidence="2 3">CGMCC 4.2026</strain>
    </source>
</reference>
<sequence>MVLRAFDPPASPWAAGHRGVDLRAGPGAAVRAAAPGEVAFTGAVAGVPVVVIALPGGLRTTYEPVRAELPVGTPVAAGRRVGALGGVRLPHCAESCLHWGLLRGDVYLDPLSLLPPGLRRSGPSRLLPLSGPLPGGPAVIPAARDRPAG</sequence>
<accession>A0A1H8L9C4</accession>
<evidence type="ECO:0000259" key="1">
    <source>
        <dbReference type="Pfam" id="PF01551"/>
    </source>
</evidence>
<dbReference type="Gene3D" id="2.70.70.10">
    <property type="entry name" value="Glucose Permease (Domain IIA)"/>
    <property type="match status" value="1"/>
</dbReference>
<dbReference type="EMBL" id="FODD01000015">
    <property type="protein sequence ID" value="SEO01752.1"/>
    <property type="molecule type" value="Genomic_DNA"/>
</dbReference>